<feature type="compositionally biased region" description="Basic and acidic residues" evidence="1">
    <location>
        <begin position="1"/>
        <end position="17"/>
    </location>
</feature>
<reference evidence="2" key="3">
    <citation type="submission" date="2015-04" db="UniProtKB">
        <authorList>
            <consortium name="EnsemblPlants"/>
        </authorList>
    </citation>
    <scope>IDENTIFICATION</scope>
</reference>
<reference evidence="2 3" key="1">
    <citation type="submission" date="2012-08" db="EMBL/GenBank/DDBJ databases">
        <title>Oryza genome evolution.</title>
        <authorList>
            <person name="Wing R.A."/>
        </authorList>
    </citation>
    <scope>NUCLEOTIDE SEQUENCE</scope>
</reference>
<keyword evidence="3" id="KW-1185">Reference proteome</keyword>
<accession>A0A0D9WLJ3</accession>
<protein>
    <submittedName>
        <fullName evidence="2">Uncharacterized protein</fullName>
    </submittedName>
</protein>
<dbReference type="Gramene" id="LPERR06G02100.1">
    <property type="protein sequence ID" value="LPERR06G02100.1"/>
    <property type="gene ID" value="LPERR06G02100"/>
</dbReference>
<reference evidence="3" key="2">
    <citation type="submission" date="2013-12" db="EMBL/GenBank/DDBJ databases">
        <authorList>
            <person name="Yu Y."/>
            <person name="Lee S."/>
            <person name="de Baynast K."/>
            <person name="Wissotski M."/>
            <person name="Liu L."/>
            <person name="Talag J."/>
            <person name="Goicoechea J."/>
            <person name="Angelova A."/>
            <person name="Jetty R."/>
            <person name="Kudrna D."/>
            <person name="Golser W."/>
            <person name="Rivera L."/>
            <person name="Zhang J."/>
            <person name="Wing R."/>
        </authorList>
    </citation>
    <scope>NUCLEOTIDE SEQUENCE</scope>
</reference>
<name>A0A0D9WLJ3_9ORYZ</name>
<evidence type="ECO:0000256" key="1">
    <source>
        <dbReference type="SAM" id="MobiDB-lite"/>
    </source>
</evidence>
<dbReference type="EnsemblPlants" id="LPERR06G02100.1">
    <property type="protein sequence ID" value="LPERR06G02100.1"/>
    <property type="gene ID" value="LPERR06G02100"/>
</dbReference>
<feature type="region of interest" description="Disordered" evidence="1">
    <location>
        <begin position="1"/>
        <end position="27"/>
    </location>
</feature>
<sequence length="74" mass="8405">MPVRKGDVGPTDSERVRAPPATRRRKGSGWCWWWKAAAAAAPREEDDGETSMLYLCLFIPEDSEFQSFRLSEDS</sequence>
<dbReference type="Proteomes" id="UP000032180">
    <property type="component" value="Chromosome 6"/>
</dbReference>
<dbReference type="AlphaFoldDB" id="A0A0D9WLJ3"/>
<evidence type="ECO:0000313" key="3">
    <source>
        <dbReference type="Proteomes" id="UP000032180"/>
    </source>
</evidence>
<organism evidence="2 3">
    <name type="scientific">Leersia perrieri</name>
    <dbReference type="NCBI Taxonomy" id="77586"/>
    <lineage>
        <taxon>Eukaryota</taxon>
        <taxon>Viridiplantae</taxon>
        <taxon>Streptophyta</taxon>
        <taxon>Embryophyta</taxon>
        <taxon>Tracheophyta</taxon>
        <taxon>Spermatophyta</taxon>
        <taxon>Magnoliopsida</taxon>
        <taxon>Liliopsida</taxon>
        <taxon>Poales</taxon>
        <taxon>Poaceae</taxon>
        <taxon>BOP clade</taxon>
        <taxon>Oryzoideae</taxon>
        <taxon>Oryzeae</taxon>
        <taxon>Oryzinae</taxon>
        <taxon>Leersia</taxon>
    </lineage>
</organism>
<dbReference type="HOGENOM" id="CLU_2691333_0_0_1"/>
<evidence type="ECO:0000313" key="2">
    <source>
        <dbReference type="EnsemblPlants" id="LPERR06G02100.1"/>
    </source>
</evidence>
<proteinExistence type="predicted"/>